<dbReference type="InterPro" id="IPR050554">
    <property type="entry name" value="Met_Synthase/Corrinoid"/>
</dbReference>
<dbReference type="SUPFAM" id="SSF51717">
    <property type="entry name" value="Dihydropteroate synthetase-like"/>
    <property type="match status" value="1"/>
</dbReference>
<evidence type="ECO:0000313" key="5">
    <source>
        <dbReference type="EMBL" id="EGO64659.1"/>
    </source>
</evidence>
<dbReference type="OrthoDB" id="9803687at2"/>
<gene>
    <name evidence="5" type="ORF">ALO_06348</name>
</gene>
<dbReference type="RefSeq" id="WP_004093930.1">
    <property type="nucleotide sequence ID" value="NZ_AFGF01000050.1"/>
</dbReference>
<accession>F7NGS8</accession>
<dbReference type="GO" id="GO:0005829">
    <property type="term" value="C:cytosol"/>
    <property type="evidence" value="ECO:0007669"/>
    <property type="project" value="TreeGrafter"/>
</dbReference>
<dbReference type="NCBIfam" id="NF005719">
    <property type="entry name" value="PRK07535.1"/>
    <property type="match status" value="1"/>
</dbReference>
<dbReference type="AlphaFoldDB" id="F7NGS8"/>
<dbReference type="InterPro" id="IPR011005">
    <property type="entry name" value="Dihydropteroate_synth-like_sf"/>
</dbReference>
<keyword evidence="6" id="KW-1185">Reference proteome</keyword>
<dbReference type="Proteomes" id="UP000003240">
    <property type="component" value="Unassembled WGS sequence"/>
</dbReference>
<keyword evidence="2 5" id="KW-0489">Methyltransferase</keyword>
<evidence type="ECO:0000313" key="6">
    <source>
        <dbReference type="Proteomes" id="UP000003240"/>
    </source>
</evidence>
<dbReference type="Pfam" id="PF00809">
    <property type="entry name" value="Pterin_bind"/>
    <property type="match status" value="1"/>
</dbReference>
<proteinExistence type="inferred from homology"/>
<evidence type="ECO:0000256" key="3">
    <source>
        <dbReference type="ARBA" id="ARBA00022679"/>
    </source>
</evidence>
<dbReference type="Gene3D" id="3.20.20.20">
    <property type="entry name" value="Dihydropteroate synthase-like"/>
    <property type="match status" value="1"/>
</dbReference>
<reference evidence="5 6" key="1">
    <citation type="journal article" date="2011" name="EMBO J.">
        <title>Structural diversity of bacterial flagellar motors.</title>
        <authorList>
            <person name="Chen S."/>
            <person name="Beeby M."/>
            <person name="Murphy G.E."/>
            <person name="Leadbetter J.R."/>
            <person name="Hendrixson D.R."/>
            <person name="Briegel A."/>
            <person name="Li Z."/>
            <person name="Shi J."/>
            <person name="Tocheva E.I."/>
            <person name="Muller A."/>
            <person name="Dobro M.J."/>
            <person name="Jensen G.J."/>
        </authorList>
    </citation>
    <scope>NUCLEOTIDE SEQUENCE [LARGE SCALE GENOMIC DNA]</scope>
    <source>
        <strain evidence="5 6">DSM 6540</strain>
    </source>
</reference>
<dbReference type="GO" id="GO:0042558">
    <property type="term" value="P:pteridine-containing compound metabolic process"/>
    <property type="evidence" value="ECO:0007669"/>
    <property type="project" value="InterPro"/>
</dbReference>
<name>F7NGS8_9FIRM</name>
<dbReference type="GO" id="GO:0032259">
    <property type="term" value="P:methylation"/>
    <property type="evidence" value="ECO:0007669"/>
    <property type="project" value="UniProtKB-KW"/>
</dbReference>
<dbReference type="InterPro" id="IPR000489">
    <property type="entry name" value="Pterin-binding_dom"/>
</dbReference>
<dbReference type="GO" id="GO:0008705">
    <property type="term" value="F:methionine synthase activity"/>
    <property type="evidence" value="ECO:0007669"/>
    <property type="project" value="TreeGrafter"/>
</dbReference>
<evidence type="ECO:0000256" key="2">
    <source>
        <dbReference type="ARBA" id="ARBA00022603"/>
    </source>
</evidence>
<evidence type="ECO:0000256" key="1">
    <source>
        <dbReference type="ARBA" id="ARBA00010398"/>
    </source>
</evidence>
<feature type="domain" description="Pterin-binding" evidence="4">
    <location>
        <begin position="1"/>
        <end position="246"/>
    </location>
</feature>
<keyword evidence="3 5" id="KW-0808">Transferase</keyword>
<protein>
    <submittedName>
        <fullName evidence="5">Methyltetrahydrofolate:corrinoid/iron-sulfur protein methyltransferase</fullName>
    </submittedName>
</protein>
<sequence>MILIGERINGMFKDIGKAVIEWDPKPLQEWAQKQEAAGAHYLDVNTGPNAEDQVKTLPWMAQAVQEVTDLPLCLDCTNFDAIEAALKVLKRPGMINSCKCEQAEIDRLFPLAVEHKAALIGLCMTNKGVPKSAEDRTAFAMELVANADAYGLPFEDLYLDPICLPVNVGQEHAIEVLETLRQIKTLSNPAPRTTIGLSNVSQKTPHRPLINRTFAVMAMGAGLDSAIMDVMDDPMVDAIATARLILNKDIYCDSYQKVFRQHSAH</sequence>
<comment type="caution">
    <text evidence="5">The sequence shown here is derived from an EMBL/GenBank/DDBJ whole genome shotgun (WGS) entry which is preliminary data.</text>
</comment>
<dbReference type="eggNOG" id="COG1410">
    <property type="taxonomic scope" value="Bacteria"/>
</dbReference>
<dbReference type="STRING" id="1009370.ALO_06348"/>
<comment type="similarity">
    <text evidence="1">Belongs to the vitamin-B12 dependent methionine synthase family.</text>
</comment>
<dbReference type="EMBL" id="AFGF01000050">
    <property type="protein sequence ID" value="EGO64659.1"/>
    <property type="molecule type" value="Genomic_DNA"/>
</dbReference>
<dbReference type="PROSITE" id="PS50972">
    <property type="entry name" value="PTERIN_BINDING"/>
    <property type="match status" value="1"/>
</dbReference>
<evidence type="ECO:0000259" key="4">
    <source>
        <dbReference type="PROSITE" id="PS50972"/>
    </source>
</evidence>
<organism evidence="5 6">
    <name type="scientific">Acetonema longum DSM 6540</name>
    <dbReference type="NCBI Taxonomy" id="1009370"/>
    <lineage>
        <taxon>Bacteria</taxon>
        <taxon>Bacillati</taxon>
        <taxon>Bacillota</taxon>
        <taxon>Negativicutes</taxon>
        <taxon>Acetonemataceae</taxon>
        <taxon>Acetonema</taxon>
    </lineage>
</organism>
<dbReference type="PANTHER" id="PTHR45833">
    <property type="entry name" value="METHIONINE SYNTHASE"/>
    <property type="match status" value="1"/>
</dbReference>